<dbReference type="KEGG" id="daf:Desaf_3785"/>
<accession>F3Z032</accession>
<evidence type="ECO:0000256" key="1">
    <source>
        <dbReference type="SAM" id="Phobius"/>
    </source>
</evidence>
<sequence precursor="true">MRGIGFLGFAIATIFHPLLLALAIPAGLLAGTPIRAAGLGALAGVLRIVLHYLLYDTKLTFATMLVTLLGGAGVACATWVIRGRMHD</sequence>
<keyword evidence="1" id="KW-0812">Transmembrane</keyword>
<keyword evidence="1" id="KW-0472">Membrane</keyword>
<keyword evidence="3" id="KW-1185">Reference proteome</keyword>
<dbReference type="Proteomes" id="UP000007844">
    <property type="component" value="Chromosome"/>
</dbReference>
<protein>
    <submittedName>
        <fullName evidence="2">Uncharacterized protein</fullName>
    </submittedName>
</protein>
<dbReference type="STRING" id="690850.Desaf_3785"/>
<dbReference type="HOGENOM" id="CLU_2478210_0_0_7"/>
<proteinExistence type="predicted"/>
<feature type="transmembrane region" description="Helical" evidence="1">
    <location>
        <begin position="6"/>
        <end position="29"/>
    </location>
</feature>
<feature type="transmembrane region" description="Helical" evidence="1">
    <location>
        <begin position="61"/>
        <end position="81"/>
    </location>
</feature>
<name>F3Z032_DESAF</name>
<dbReference type="EMBL" id="CP003221">
    <property type="protein sequence ID" value="EGJ52061.1"/>
    <property type="molecule type" value="Genomic_DNA"/>
</dbReference>
<evidence type="ECO:0000313" key="2">
    <source>
        <dbReference type="EMBL" id="EGJ52061.1"/>
    </source>
</evidence>
<dbReference type="AlphaFoldDB" id="F3Z032"/>
<dbReference type="RefSeq" id="WP_014261656.1">
    <property type="nucleotide sequence ID" value="NC_016629.1"/>
</dbReference>
<evidence type="ECO:0000313" key="3">
    <source>
        <dbReference type="Proteomes" id="UP000007844"/>
    </source>
</evidence>
<keyword evidence="1" id="KW-1133">Transmembrane helix</keyword>
<organism evidence="2 3">
    <name type="scientific">Desulfocurvibacter africanus subsp. africanus str. Walvis Bay</name>
    <dbReference type="NCBI Taxonomy" id="690850"/>
    <lineage>
        <taxon>Bacteria</taxon>
        <taxon>Pseudomonadati</taxon>
        <taxon>Thermodesulfobacteriota</taxon>
        <taxon>Desulfovibrionia</taxon>
        <taxon>Desulfovibrionales</taxon>
        <taxon>Desulfovibrionaceae</taxon>
        <taxon>Desulfocurvibacter</taxon>
    </lineage>
</organism>
<reference evidence="2 3" key="1">
    <citation type="journal article" date="2011" name="J. Bacteriol.">
        <title>Genome sequence of the mercury-methylating and pleomorphic Desulfovibrio africanus Strain Walvis Bay.</title>
        <authorList>
            <person name="Brown S.D."/>
            <person name="Wall J.D."/>
            <person name="Kucken A.M."/>
            <person name="Gilmour C.C."/>
            <person name="Podar M."/>
            <person name="Brandt C.C."/>
            <person name="Teshima H."/>
            <person name="Detter J.C."/>
            <person name="Han C.S."/>
            <person name="Land M.L."/>
            <person name="Lucas S."/>
            <person name="Han J."/>
            <person name="Pennacchio L."/>
            <person name="Nolan M."/>
            <person name="Pitluck S."/>
            <person name="Woyke T."/>
            <person name="Goodwin L."/>
            <person name="Palumbo A.V."/>
            <person name="Elias D.A."/>
        </authorList>
    </citation>
    <scope>NUCLEOTIDE SEQUENCE [LARGE SCALE GENOMIC DNA]</scope>
    <source>
        <strain evidence="2 3">Walvis Bay</strain>
    </source>
</reference>
<gene>
    <name evidence="2" type="ORF">Desaf_3785</name>
</gene>